<dbReference type="FunFam" id="3.40.630.10:FF:000020">
    <property type="entry name" value="Carboxypeptidase D"/>
    <property type="match status" value="1"/>
</dbReference>
<evidence type="ECO:0000256" key="1">
    <source>
        <dbReference type="ARBA" id="ARBA00001947"/>
    </source>
</evidence>
<dbReference type="OrthoDB" id="10249045at2759"/>
<dbReference type="SUPFAM" id="SSF49464">
    <property type="entry name" value="Carboxypeptidase regulatory domain-like"/>
    <property type="match status" value="1"/>
</dbReference>
<name>A0A3S3PAY2_9ACAR</name>
<dbReference type="InterPro" id="IPR008969">
    <property type="entry name" value="CarboxyPept-like_regulatory"/>
</dbReference>
<dbReference type="InterPro" id="IPR050753">
    <property type="entry name" value="Peptidase_M14_domain"/>
</dbReference>
<evidence type="ECO:0000256" key="6">
    <source>
        <dbReference type="ARBA" id="ARBA00022801"/>
    </source>
</evidence>
<dbReference type="GO" id="GO:0005615">
    <property type="term" value="C:extracellular space"/>
    <property type="evidence" value="ECO:0007669"/>
    <property type="project" value="TreeGrafter"/>
</dbReference>
<comment type="caution">
    <text evidence="12">The sequence shown here is derived from an EMBL/GenBank/DDBJ whole genome shotgun (WGS) entry which is preliminary data.</text>
</comment>
<keyword evidence="3" id="KW-0121">Carboxypeptidase</keyword>
<reference evidence="12 13" key="1">
    <citation type="journal article" date="2018" name="Gigascience">
        <title>Genomes of trombidid mites reveal novel predicted allergens and laterally-transferred genes associated with secondary metabolism.</title>
        <authorList>
            <person name="Dong X."/>
            <person name="Chaisiri K."/>
            <person name="Xia D."/>
            <person name="Armstrong S.D."/>
            <person name="Fang Y."/>
            <person name="Donnelly M.J."/>
            <person name="Kadowaki T."/>
            <person name="McGarry J.W."/>
            <person name="Darby A.C."/>
            <person name="Makepeace B.L."/>
        </authorList>
    </citation>
    <scope>NUCLEOTIDE SEQUENCE [LARGE SCALE GENOMIC DNA]</scope>
    <source>
        <strain evidence="12">UoL-WK</strain>
    </source>
</reference>
<keyword evidence="6" id="KW-0378">Hydrolase</keyword>
<dbReference type="GO" id="GO:0016301">
    <property type="term" value="F:kinase activity"/>
    <property type="evidence" value="ECO:0007669"/>
    <property type="project" value="UniProtKB-KW"/>
</dbReference>
<dbReference type="SMART" id="SM00631">
    <property type="entry name" value="Zn_pept"/>
    <property type="match status" value="1"/>
</dbReference>
<dbReference type="GO" id="GO:0016485">
    <property type="term" value="P:protein processing"/>
    <property type="evidence" value="ECO:0007669"/>
    <property type="project" value="TreeGrafter"/>
</dbReference>
<keyword evidence="13" id="KW-1185">Reference proteome</keyword>
<keyword evidence="10" id="KW-1133">Transmembrane helix</keyword>
<keyword evidence="12" id="KW-0808">Transferase</keyword>
<accession>A0A3S3PAY2</accession>
<dbReference type="Gene3D" id="2.60.40.1120">
    <property type="entry name" value="Carboxypeptidase-like, regulatory domain"/>
    <property type="match status" value="1"/>
</dbReference>
<comment type="similarity">
    <text evidence="2 9">Belongs to the peptidase M14 family.</text>
</comment>
<keyword evidence="5" id="KW-0479">Metal-binding</keyword>
<keyword evidence="8" id="KW-0325">Glycoprotein</keyword>
<dbReference type="Gene3D" id="3.40.630.10">
    <property type="entry name" value="Zn peptidases"/>
    <property type="match status" value="1"/>
</dbReference>
<evidence type="ECO:0000313" key="12">
    <source>
        <dbReference type="EMBL" id="RWS15921.1"/>
    </source>
</evidence>
<dbReference type="Pfam" id="PF00246">
    <property type="entry name" value="Peptidase_M14"/>
    <property type="match status" value="1"/>
</dbReference>
<evidence type="ECO:0000259" key="11">
    <source>
        <dbReference type="PROSITE" id="PS52035"/>
    </source>
</evidence>
<keyword evidence="4" id="KW-0645">Protease</keyword>
<dbReference type="InterPro" id="IPR000834">
    <property type="entry name" value="Peptidase_M14"/>
</dbReference>
<dbReference type="STRING" id="1965070.A0A3S3PAY2"/>
<dbReference type="Pfam" id="PF13620">
    <property type="entry name" value="CarboxypepD_reg"/>
    <property type="match status" value="1"/>
</dbReference>
<evidence type="ECO:0000256" key="10">
    <source>
        <dbReference type="SAM" id="Phobius"/>
    </source>
</evidence>
<dbReference type="PANTHER" id="PTHR11532">
    <property type="entry name" value="PROTEASE M14 CARBOXYPEPTIDASE"/>
    <property type="match status" value="1"/>
</dbReference>
<proteinExistence type="inferred from homology"/>
<dbReference type="GO" id="GO:0006518">
    <property type="term" value="P:peptide metabolic process"/>
    <property type="evidence" value="ECO:0007669"/>
    <property type="project" value="TreeGrafter"/>
</dbReference>
<dbReference type="EMBL" id="NCKU01000339">
    <property type="protein sequence ID" value="RWS15921.1"/>
    <property type="molecule type" value="Genomic_DNA"/>
</dbReference>
<evidence type="ECO:0000256" key="5">
    <source>
        <dbReference type="ARBA" id="ARBA00022723"/>
    </source>
</evidence>
<evidence type="ECO:0000256" key="3">
    <source>
        <dbReference type="ARBA" id="ARBA00022645"/>
    </source>
</evidence>
<dbReference type="GO" id="GO:0004181">
    <property type="term" value="F:metallocarboxypeptidase activity"/>
    <property type="evidence" value="ECO:0007669"/>
    <property type="project" value="InterPro"/>
</dbReference>
<dbReference type="SUPFAM" id="SSF53187">
    <property type="entry name" value="Zn-dependent exopeptidases"/>
    <property type="match status" value="1"/>
</dbReference>
<comment type="cofactor">
    <cofactor evidence="1">
        <name>Zn(2+)</name>
        <dbReference type="ChEBI" id="CHEBI:29105"/>
    </cofactor>
</comment>
<feature type="domain" description="Peptidase M14" evidence="11">
    <location>
        <begin position="39"/>
        <end position="348"/>
    </location>
</feature>
<sequence length="500" mass="56775">RSNAKMKPAYLIASTMFVAILYIYLLAIELVRGVRIDFKYHNYDALTAILRNVSRYHPDITHLYSIGKSVQGRELWTLLITKDPKTDVLLKPNFKYVGNMHGNEDALIEPRFLFYKAVGREMLLHLIAELINNYPHDEFVRFMLDNTRIHILPSMNPDGFEIATEGECFGGTGRYNARNYDLNRNFPDHFTANNQEIQPETQAIMEWVKKTPFVLSANLHGGALVASYPYDNLPSSMLSYLNPLASSKSSLTPDDDVFKHLASTYSFNHETMHNAEPCPSDHHSFVNGTTNGAAWYALSGGMQDYNYINAGCMEITLELSCCKYPPTNMLKTFWKQNRLALLSYMAEVHRGVYGLIVDINGNPVPKATLRIKGRSVSFKSTKKGEFWRVLLPGTYTVEVFADGYHPFEQRFNVIEGRKTRLDLTLVPITATFVSNLMFTTVKTTESESFAALTSVKSTSIQNESEPINEKYKSSNSVNTLTKLSLWMKAFFIIAARFLMK</sequence>
<dbReference type="AlphaFoldDB" id="A0A3S3PAY2"/>
<evidence type="ECO:0000313" key="13">
    <source>
        <dbReference type="Proteomes" id="UP000285301"/>
    </source>
</evidence>
<evidence type="ECO:0000256" key="7">
    <source>
        <dbReference type="ARBA" id="ARBA00022833"/>
    </source>
</evidence>
<protein>
    <submittedName>
        <fullName evidence="12">Csa-PI kinase-like protein</fullName>
    </submittedName>
</protein>
<dbReference type="CDD" id="cd11308">
    <property type="entry name" value="Peptidase_M14NE-CP-C_like"/>
    <property type="match status" value="1"/>
</dbReference>
<keyword evidence="10" id="KW-0472">Membrane</keyword>
<dbReference type="PRINTS" id="PR00765">
    <property type="entry name" value="CRBOXYPTASEA"/>
</dbReference>
<feature type="transmembrane region" description="Helical" evidence="10">
    <location>
        <begin position="9"/>
        <end position="27"/>
    </location>
</feature>
<feature type="active site" description="Proton donor/acceptor" evidence="9">
    <location>
        <position position="318"/>
    </location>
</feature>
<organism evidence="12 13">
    <name type="scientific">Dinothrombium tinctorium</name>
    <dbReference type="NCBI Taxonomy" id="1965070"/>
    <lineage>
        <taxon>Eukaryota</taxon>
        <taxon>Metazoa</taxon>
        <taxon>Ecdysozoa</taxon>
        <taxon>Arthropoda</taxon>
        <taxon>Chelicerata</taxon>
        <taxon>Arachnida</taxon>
        <taxon>Acari</taxon>
        <taxon>Acariformes</taxon>
        <taxon>Trombidiformes</taxon>
        <taxon>Prostigmata</taxon>
        <taxon>Anystina</taxon>
        <taxon>Parasitengona</taxon>
        <taxon>Trombidioidea</taxon>
        <taxon>Trombidiidae</taxon>
        <taxon>Dinothrombium</taxon>
    </lineage>
</organism>
<evidence type="ECO:0000256" key="8">
    <source>
        <dbReference type="ARBA" id="ARBA00023180"/>
    </source>
</evidence>
<dbReference type="GO" id="GO:0008270">
    <property type="term" value="F:zinc ion binding"/>
    <property type="evidence" value="ECO:0007669"/>
    <property type="project" value="InterPro"/>
</dbReference>
<dbReference type="PANTHER" id="PTHR11532:SF84">
    <property type="entry name" value="CARBOXYPEPTIDASE M"/>
    <property type="match status" value="1"/>
</dbReference>
<gene>
    <name evidence="12" type="ORF">B4U79_08219</name>
</gene>
<evidence type="ECO:0000256" key="2">
    <source>
        <dbReference type="ARBA" id="ARBA00005988"/>
    </source>
</evidence>
<dbReference type="Proteomes" id="UP000285301">
    <property type="component" value="Unassembled WGS sequence"/>
</dbReference>
<dbReference type="CDD" id="cd03858">
    <property type="entry name" value="M14_CP_N-E_like"/>
    <property type="match status" value="1"/>
</dbReference>
<dbReference type="InterPro" id="IPR057247">
    <property type="entry name" value="CARBOXYPEPT_ZN_2"/>
</dbReference>
<keyword evidence="12" id="KW-0418">Kinase</keyword>
<dbReference type="PROSITE" id="PS00133">
    <property type="entry name" value="CARBOXYPEPT_ZN_2"/>
    <property type="match status" value="1"/>
</dbReference>
<evidence type="ECO:0000256" key="9">
    <source>
        <dbReference type="PROSITE-ProRule" id="PRU01379"/>
    </source>
</evidence>
<keyword evidence="7" id="KW-0862">Zinc</keyword>
<evidence type="ECO:0000256" key="4">
    <source>
        <dbReference type="ARBA" id="ARBA00022670"/>
    </source>
</evidence>
<dbReference type="PROSITE" id="PS52035">
    <property type="entry name" value="PEPTIDASE_M14"/>
    <property type="match status" value="1"/>
</dbReference>
<feature type="non-terminal residue" evidence="12">
    <location>
        <position position="1"/>
    </location>
</feature>
<keyword evidence="10" id="KW-0812">Transmembrane</keyword>